<dbReference type="InterPro" id="IPR009362">
    <property type="entry name" value="YhcG_C"/>
</dbReference>
<gene>
    <name evidence="2" type="ORF">COB11_05385</name>
</gene>
<sequence>MPTSLHPEAILVAKDEYALDFLGFAGEHSEQELEKAIVCNNEAFLREVGTSISFLGSQYRIEHWRLLIIDR</sequence>
<comment type="caution">
    <text evidence="2">The sequence shown here is derived from an EMBL/GenBank/DDBJ whole genome shotgun (WGS) entry which is preliminary data.</text>
</comment>
<protein>
    <recommendedName>
        <fullName evidence="1">YhcG PDDEXK nuclease domain-containing protein</fullName>
    </recommendedName>
</protein>
<evidence type="ECO:0000259" key="1">
    <source>
        <dbReference type="Pfam" id="PF06250"/>
    </source>
</evidence>
<dbReference type="AlphaFoldDB" id="A0A2A4YEX5"/>
<dbReference type="Proteomes" id="UP000217838">
    <property type="component" value="Unassembled WGS sequence"/>
</dbReference>
<dbReference type="EMBL" id="NVUU01000063">
    <property type="protein sequence ID" value="PCI93386.1"/>
    <property type="molecule type" value="Genomic_DNA"/>
</dbReference>
<accession>A0A2A4YEX5</accession>
<name>A0A2A4YEX5_UNCAE</name>
<feature type="domain" description="YhcG PDDEXK nuclease" evidence="1">
    <location>
        <begin position="13"/>
        <end position="62"/>
    </location>
</feature>
<evidence type="ECO:0000313" key="2">
    <source>
        <dbReference type="EMBL" id="PCI93386.1"/>
    </source>
</evidence>
<reference evidence="3" key="1">
    <citation type="submission" date="2017-08" db="EMBL/GenBank/DDBJ databases">
        <title>A dynamic microbial community with high functional redundancy inhabits the cold, oxic subseafloor aquifer.</title>
        <authorList>
            <person name="Tully B.J."/>
            <person name="Wheat C.G."/>
            <person name="Glazer B.T."/>
            <person name="Huber J.A."/>
        </authorList>
    </citation>
    <scope>NUCLEOTIDE SEQUENCE [LARGE SCALE GENOMIC DNA]</scope>
</reference>
<dbReference type="Pfam" id="PF06250">
    <property type="entry name" value="YhcG_C"/>
    <property type="match status" value="1"/>
</dbReference>
<proteinExistence type="predicted"/>
<evidence type="ECO:0000313" key="3">
    <source>
        <dbReference type="Proteomes" id="UP000217838"/>
    </source>
</evidence>
<organism evidence="2 3">
    <name type="scientific">Aerophobetes bacterium</name>
    <dbReference type="NCBI Taxonomy" id="2030807"/>
    <lineage>
        <taxon>Bacteria</taxon>
        <taxon>Candidatus Aerophobota</taxon>
    </lineage>
</organism>